<dbReference type="OrthoDB" id="5296443at2"/>
<dbReference type="AlphaFoldDB" id="A0A0P9GLQ2"/>
<reference evidence="2" key="1">
    <citation type="submission" date="2016-10" db="EMBL/GenBank/DDBJ databases">
        <authorList>
            <person name="Varghese N."/>
        </authorList>
    </citation>
    <scope>NUCLEOTIDE SEQUENCE [LARGE SCALE GENOMIC DNA]</scope>
    <source>
        <strain evidence="2">HL 19</strain>
    </source>
</reference>
<proteinExistence type="predicted"/>
<dbReference type="Proteomes" id="UP000183104">
    <property type="component" value="Unassembled WGS sequence"/>
</dbReference>
<sequence length="92" mass="9865">MAEESAATEQVVTGTYQGREVTLTDKTGDAPREELQEILDALIAEGRFGIAGMSNSGSATIQIGAPEGGHIQIGEELYRLIVTGYEAYVDRF</sequence>
<evidence type="ECO:0000313" key="2">
    <source>
        <dbReference type="Proteomes" id="UP000183104"/>
    </source>
</evidence>
<dbReference type="EMBL" id="FMUN01000005">
    <property type="protein sequence ID" value="SCY36700.1"/>
    <property type="molecule type" value="Genomic_DNA"/>
</dbReference>
<name>A0A0P9GLQ2_9GAMM</name>
<organism evidence="1 2">
    <name type="scientific">Thiohalorhabdus denitrificans</name>
    <dbReference type="NCBI Taxonomy" id="381306"/>
    <lineage>
        <taxon>Bacteria</taxon>
        <taxon>Pseudomonadati</taxon>
        <taxon>Pseudomonadota</taxon>
        <taxon>Gammaproteobacteria</taxon>
        <taxon>Thiohalorhabdales</taxon>
        <taxon>Thiohalorhabdaceae</taxon>
        <taxon>Thiohalorhabdus</taxon>
    </lineage>
</organism>
<gene>
    <name evidence="1" type="ORF">SAMN05661077_1899</name>
</gene>
<evidence type="ECO:0000313" key="1">
    <source>
        <dbReference type="EMBL" id="SCY36700.1"/>
    </source>
</evidence>
<accession>A0A0P9GLQ2</accession>
<dbReference type="RefSeq" id="WP_054965402.1">
    <property type="nucleotide sequence ID" value="NZ_FMUN01000005.1"/>
</dbReference>
<keyword evidence="2" id="KW-1185">Reference proteome</keyword>
<protein>
    <submittedName>
        <fullName evidence="1">Uncharacterized protein</fullName>
    </submittedName>
</protein>